<name>A0A5P2DJZ5_STRVZ</name>
<dbReference type="Pfam" id="PF19692">
    <property type="entry name" value="DUF6193"/>
    <property type="match status" value="1"/>
</dbReference>
<reference evidence="1 2" key="1">
    <citation type="submission" date="2018-05" db="EMBL/GenBank/DDBJ databases">
        <title>Streptomyces venezuelae.</title>
        <authorList>
            <person name="Kim W."/>
            <person name="Lee N."/>
            <person name="Cho B.-K."/>
        </authorList>
    </citation>
    <scope>NUCLEOTIDE SEQUENCE [LARGE SCALE GENOMIC DNA]</scope>
    <source>
        <strain evidence="1 2">ATCC 21018</strain>
    </source>
</reference>
<dbReference type="OrthoDB" id="3378006at2"/>
<evidence type="ECO:0000313" key="2">
    <source>
        <dbReference type="Proteomes" id="UP000324101"/>
    </source>
</evidence>
<sequence>MTTPPAPAVLYPDVAALGSLAEALRAAAAGRLDTAPAASPDSDPLLYASVPSTLPHREPLRIRASAHGRRWSVRGEEPYQESCLVEGETDDLAQVARAARAWRDGDSLDDIRRAAPFTHLTGRFEVPDLDPVRLVESEWQGMLQEARELEYSWQEQYQALVEAAYAEPALRALYPFTSHWTLRFSSTTRPSLTLGSPCLSARGDGTYGVGTGFITPNLGVFPSAAEAAALAVRHLPTGFGPVTLGRPLKP</sequence>
<accession>A0A5P2DJZ5</accession>
<proteinExistence type="predicted"/>
<dbReference type="Proteomes" id="UP000324101">
    <property type="component" value="Chromosome"/>
</dbReference>
<organism evidence="1 2">
    <name type="scientific">Streptomyces venezuelae</name>
    <dbReference type="NCBI Taxonomy" id="54571"/>
    <lineage>
        <taxon>Bacteria</taxon>
        <taxon>Bacillati</taxon>
        <taxon>Actinomycetota</taxon>
        <taxon>Actinomycetes</taxon>
        <taxon>Kitasatosporales</taxon>
        <taxon>Streptomycetaceae</taxon>
        <taxon>Streptomyces</taxon>
    </lineage>
</organism>
<evidence type="ECO:0000313" key="1">
    <source>
        <dbReference type="EMBL" id="QES55043.1"/>
    </source>
</evidence>
<dbReference type="AlphaFoldDB" id="A0A5P2DJZ5"/>
<dbReference type="EMBL" id="CP029189">
    <property type="protein sequence ID" value="QES55043.1"/>
    <property type="molecule type" value="Genomic_DNA"/>
</dbReference>
<gene>
    <name evidence="1" type="ORF">DEJ51_13210</name>
</gene>
<dbReference type="RefSeq" id="WP_150257763.1">
    <property type="nucleotide sequence ID" value="NZ_CP029189.1"/>
</dbReference>
<dbReference type="InterPro" id="IPR045682">
    <property type="entry name" value="DUF6193"/>
</dbReference>
<protein>
    <submittedName>
        <fullName evidence="1">Uncharacterized protein</fullName>
    </submittedName>
</protein>